<dbReference type="GeneID" id="20667210"/>
<name>W4K2T0_HETIT</name>
<protein>
    <submittedName>
        <fullName evidence="1">Uncharacterized protein</fullName>
    </submittedName>
</protein>
<keyword evidence="2" id="KW-1185">Reference proteome</keyword>
<proteinExistence type="predicted"/>
<dbReference type="EMBL" id="KI925461">
    <property type="protein sequence ID" value="ETW79361.1"/>
    <property type="molecule type" value="Genomic_DNA"/>
</dbReference>
<dbReference type="RefSeq" id="XP_009549596.1">
    <property type="nucleotide sequence ID" value="XM_009551301.1"/>
</dbReference>
<gene>
    <name evidence="1" type="ORF">HETIRDRAFT_147517</name>
</gene>
<dbReference type="InParanoid" id="W4K2T0"/>
<dbReference type="AlphaFoldDB" id="W4K2T0"/>
<accession>W4K2T0</accession>
<sequence>MSAICRHPDWSPAPSVDRGMVNTFLLAPSSESLIPRPSDLSISDGFRNLVRFTHLTSFSPSQAVMSVPSHKRHPPHATALPRNLRALQGLCGHSLKCPFVVGHWYTKYGPTAPLRRYGPVGPSVPSPTHILVWRFGILADPHYELRTHRSFFSTSFREPLGADPCA</sequence>
<organism evidence="1 2">
    <name type="scientific">Heterobasidion irregulare (strain TC 32-1)</name>
    <dbReference type="NCBI Taxonomy" id="747525"/>
    <lineage>
        <taxon>Eukaryota</taxon>
        <taxon>Fungi</taxon>
        <taxon>Dikarya</taxon>
        <taxon>Basidiomycota</taxon>
        <taxon>Agaricomycotina</taxon>
        <taxon>Agaricomycetes</taxon>
        <taxon>Russulales</taxon>
        <taxon>Bondarzewiaceae</taxon>
        <taxon>Heterobasidion</taxon>
        <taxon>Heterobasidion annosum species complex</taxon>
    </lineage>
</organism>
<dbReference type="KEGG" id="hir:HETIRDRAFT_147517"/>
<dbReference type="HOGENOM" id="CLU_1602945_0_0_1"/>
<reference evidence="1 2" key="1">
    <citation type="journal article" date="2012" name="New Phytol.">
        <title>Insight into trade-off between wood decay and parasitism from the genome of a fungal forest pathogen.</title>
        <authorList>
            <person name="Olson A."/>
            <person name="Aerts A."/>
            <person name="Asiegbu F."/>
            <person name="Belbahri L."/>
            <person name="Bouzid O."/>
            <person name="Broberg A."/>
            <person name="Canback B."/>
            <person name="Coutinho P.M."/>
            <person name="Cullen D."/>
            <person name="Dalman K."/>
            <person name="Deflorio G."/>
            <person name="van Diepen L.T."/>
            <person name="Dunand C."/>
            <person name="Duplessis S."/>
            <person name="Durling M."/>
            <person name="Gonthier P."/>
            <person name="Grimwood J."/>
            <person name="Fossdal C.G."/>
            <person name="Hansson D."/>
            <person name="Henrissat B."/>
            <person name="Hietala A."/>
            <person name="Himmelstrand K."/>
            <person name="Hoffmeister D."/>
            <person name="Hogberg N."/>
            <person name="James T.Y."/>
            <person name="Karlsson M."/>
            <person name="Kohler A."/>
            <person name="Kues U."/>
            <person name="Lee Y.H."/>
            <person name="Lin Y.C."/>
            <person name="Lind M."/>
            <person name="Lindquist E."/>
            <person name="Lombard V."/>
            <person name="Lucas S."/>
            <person name="Lunden K."/>
            <person name="Morin E."/>
            <person name="Murat C."/>
            <person name="Park J."/>
            <person name="Raffaello T."/>
            <person name="Rouze P."/>
            <person name="Salamov A."/>
            <person name="Schmutz J."/>
            <person name="Solheim H."/>
            <person name="Stahlberg J."/>
            <person name="Velez H."/>
            <person name="de Vries R.P."/>
            <person name="Wiebenga A."/>
            <person name="Woodward S."/>
            <person name="Yakovlev I."/>
            <person name="Garbelotto M."/>
            <person name="Martin F."/>
            <person name="Grigoriev I.V."/>
            <person name="Stenlid J."/>
        </authorList>
    </citation>
    <scope>NUCLEOTIDE SEQUENCE [LARGE SCALE GENOMIC DNA]</scope>
    <source>
        <strain evidence="1 2">TC 32-1</strain>
    </source>
</reference>
<dbReference type="Proteomes" id="UP000030671">
    <property type="component" value="Unassembled WGS sequence"/>
</dbReference>
<evidence type="ECO:0000313" key="2">
    <source>
        <dbReference type="Proteomes" id="UP000030671"/>
    </source>
</evidence>
<evidence type="ECO:0000313" key="1">
    <source>
        <dbReference type="EMBL" id="ETW79361.1"/>
    </source>
</evidence>